<dbReference type="Proteomes" id="UP001200741">
    <property type="component" value="Unassembled WGS sequence"/>
</dbReference>
<name>A0ABS8Y293_9BURK</name>
<gene>
    <name evidence="4" type="ORF">LXT13_25675</name>
</gene>
<protein>
    <submittedName>
        <fullName evidence="4">Response regulator</fullName>
    </submittedName>
</protein>
<keyword evidence="5" id="KW-1185">Reference proteome</keyword>
<accession>A0ABS8Y293</accession>
<dbReference type="PROSITE" id="PS50110">
    <property type="entry name" value="RESPONSE_REGULATORY"/>
    <property type="match status" value="1"/>
</dbReference>
<feature type="modified residue" description="4-aspartylphosphate" evidence="2">
    <location>
        <position position="58"/>
    </location>
</feature>
<evidence type="ECO:0000313" key="5">
    <source>
        <dbReference type="Proteomes" id="UP001200741"/>
    </source>
</evidence>
<dbReference type="InterPro" id="IPR050595">
    <property type="entry name" value="Bact_response_regulator"/>
</dbReference>
<keyword evidence="1 2" id="KW-0597">Phosphoprotein</keyword>
<evidence type="ECO:0000313" key="4">
    <source>
        <dbReference type="EMBL" id="MCE4557785.1"/>
    </source>
</evidence>
<evidence type="ECO:0000259" key="3">
    <source>
        <dbReference type="PROSITE" id="PS50110"/>
    </source>
</evidence>
<feature type="domain" description="Response regulatory" evidence="3">
    <location>
        <begin position="9"/>
        <end position="125"/>
    </location>
</feature>
<dbReference type="PANTHER" id="PTHR44591">
    <property type="entry name" value="STRESS RESPONSE REGULATOR PROTEIN 1"/>
    <property type="match status" value="1"/>
</dbReference>
<dbReference type="CDD" id="cd00156">
    <property type="entry name" value="REC"/>
    <property type="match status" value="1"/>
</dbReference>
<organism evidence="4 5">
    <name type="scientific">Pelomonas cellulosilytica</name>
    <dbReference type="NCBI Taxonomy" id="2906762"/>
    <lineage>
        <taxon>Bacteria</taxon>
        <taxon>Pseudomonadati</taxon>
        <taxon>Pseudomonadota</taxon>
        <taxon>Betaproteobacteria</taxon>
        <taxon>Burkholderiales</taxon>
        <taxon>Sphaerotilaceae</taxon>
        <taxon>Roseateles</taxon>
    </lineage>
</organism>
<dbReference type="InterPro" id="IPR001789">
    <property type="entry name" value="Sig_transdc_resp-reg_receiver"/>
</dbReference>
<evidence type="ECO:0000256" key="1">
    <source>
        <dbReference type="ARBA" id="ARBA00022553"/>
    </source>
</evidence>
<dbReference type="SMART" id="SM00448">
    <property type="entry name" value="REC"/>
    <property type="match status" value="1"/>
</dbReference>
<evidence type="ECO:0000256" key="2">
    <source>
        <dbReference type="PROSITE-ProRule" id="PRU00169"/>
    </source>
</evidence>
<dbReference type="SUPFAM" id="SSF52172">
    <property type="entry name" value="CheY-like"/>
    <property type="match status" value="1"/>
</dbReference>
<dbReference type="PANTHER" id="PTHR44591:SF18">
    <property type="entry name" value="REGULATORY PROTEIN"/>
    <property type="match status" value="1"/>
</dbReference>
<dbReference type="Pfam" id="PF00072">
    <property type="entry name" value="Response_reg"/>
    <property type="match status" value="1"/>
</dbReference>
<dbReference type="Gene3D" id="3.40.50.2300">
    <property type="match status" value="1"/>
</dbReference>
<reference evidence="4 5" key="1">
    <citation type="submission" date="2021-12" db="EMBL/GenBank/DDBJ databases">
        <title>Genome seq of P8.</title>
        <authorList>
            <person name="Seo T."/>
        </authorList>
    </citation>
    <scope>NUCLEOTIDE SEQUENCE [LARGE SCALE GENOMIC DNA]</scope>
    <source>
        <strain evidence="4 5">P8</strain>
    </source>
</reference>
<comment type="caution">
    <text evidence="4">The sequence shown here is derived from an EMBL/GenBank/DDBJ whole genome shotgun (WGS) entry which is preliminary data.</text>
</comment>
<dbReference type="InterPro" id="IPR011006">
    <property type="entry name" value="CheY-like_superfamily"/>
</dbReference>
<dbReference type="RefSeq" id="WP_233375163.1">
    <property type="nucleotide sequence ID" value="NZ_JAJTWU010000012.1"/>
</dbReference>
<proteinExistence type="predicted"/>
<dbReference type="EMBL" id="JAJTWU010000012">
    <property type="protein sequence ID" value="MCE4557785.1"/>
    <property type="molecule type" value="Genomic_DNA"/>
</dbReference>
<sequence length="125" mass="13167">MNAAADLPHVLVVDDNPDASEVLALLIETEGFTAATAATLAQAREQVASHRPDLVFLDLNLPDGNGIDLLAELKNDQTTSSIKVVLLSGLLKPHLKDEAHLLGASAVLLKPLDHGQLSAALDHAR</sequence>